<dbReference type="VEuPathDB" id="FungiDB:TAPDE_001198"/>
<comment type="caution">
    <text evidence="2">The sequence shown here is derived from an EMBL/GenBank/DDBJ whole genome shotgun (WGS) entry which is preliminary data.</text>
</comment>
<evidence type="ECO:0000256" key="1">
    <source>
        <dbReference type="SAM" id="MobiDB-lite"/>
    </source>
</evidence>
<evidence type="ECO:0000313" key="3">
    <source>
        <dbReference type="Proteomes" id="UP000013776"/>
    </source>
</evidence>
<feature type="compositionally biased region" description="Low complexity" evidence="1">
    <location>
        <begin position="80"/>
        <end position="89"/>
    </location>
</feature>
<sequence>MDMSSLQSGLPRPNVDPINVAFKEAALSLTTLYKASQQSRHEGYLDAIDEIYTRFLDGSDTVDVIKMKNWIDERRRRTEPPTSSDSTTSMNVSDDIRDSSFETETITHTPLMESPRRVRISSPTRRHARADNETRDGERDRRDRNGAKRRVIGAVDIVPDFHKRGRFG</sequence>
<proteinExistence type="predicted"/>
<dbReference type="EMBL" id="CAHR02000039">
    <property type="protein sequence ID" value="CCG81428.1"/>
    <property type="molecule type" value="Genomic_DNA"/>
</dbReference>
<reference evidence="2 3" key="1">
    <citation type="journal article" date="2013" name="MBio">
        <title>Genome sequencing of the plant pathogen Taphrina deformans, the causal agent of peach leaf curl.</title>
        <authorList>
            <person name="Cisse O.H."/>
            <person name="Almeida J.M.G.C.F."/>
            <person name="Fonseca A."/>
            <person name="Kumar A.A."/>
            <person name="Salojaervi J."/>
            <person name="Overmyer K."/>
            <person name="Hauser P.M."/>
            <person name="Pagni M."/>
        </authorList>
    </citation>
    <scope>NUCLEOTIDE SEQUENCE [LARGE SCALE GENOMIC DNA]</scope>
    <source>
        <strain evidence="3">PYCC 5710 / ATCC 11124 / CBS 356.35 / IMI 108563 / JCM 9778 / NBRC 8474</strain>
    </source>
</reference>
<protein>
    <submittedName>
        <fullName evidence="2">Uncharacterized protein</fullName>
    </submittedName>
</protein>
<dbReference type="AlphaFoldDB" id="R4XAT0"/>
<feature type="compositionally biased region" description="Basic and acidic residues" evidence="1">
    <location>
        <begin position="129"/>
        <end position="146"/>
    </location>
</feature>
<name>R4XAT0_TAPDE</name>
<keyword evidence="3" id="KW-1185">Reference proteome</keyword>
<dbReference type="Proteomes" id="UP000013776">
    <property type="component" value="Unassembled WGS sequence"/>
</dbReference>
<feature type="region of interest" description="Disordered" evidence="1">
    <location>
        <begin position="69"/>
        <end position="151"/>
    </location>
</feature>
<organism evidence="2 3">
    <name type="scientific">Taphrina deformans (strain PYCC 5710 / ATCC 11124 / CBS 356.35 / IMI 108563 / JCM 9778 / NBRC 8474)</name>
    <name type="common">Peach leaf curl fungus</name>
    <name type="synonym">Lalaria deformans</name>
    <dbReference type="NCBI Taxonomy" id="1097556"/>
    <lineage>
        <taxon>Eukaryota</taxon>
        <taxon>Fungi</taxon>
        <taxon>Dikarya</taxon>
        <taxon>Ascomycota</taxon>
        <taxon>Taphrinomycotina</taxon>
        <taxon>Taphrinomycetes</taxon>
        <taxon>Taphrinales</taxon>
        <taxon>Taphrinaceae</taxon>
        <taxon>Taphrina</taxon>
    </lineage>
</organism>
<feature type="compositionally biased region" description="Basic and acidic residues" evidence="1">
    <location>
        <begin position="69"/>
        <end position="79"/>
    </location>
</feature>
<accession>R4XAT0</accession>
<evidence type="ECO:0000313" key="2">
    <source>
        <dbReference type="EMBL" id="CCG81428.1"/>
    </source>
</evidence>
<gene>
    <name evidence="2" type="ORF">TAPDE_001198</name>
</gene>
<dbReference type="PANTHER" id="PTHR38645">
    <property type="entry name" value="CHROMOSOME 9, WHOLE GENOME SHOTGUN SEQUENCE"/>
    <property type="match status" value="1"/>
</dbReference>
<dbReference type="OrthoDB" id="21418at2759"/>
<dbReference type="PANTHER" id="PTHR38645:SF1">
    <property type="entry name" value="YALI0F12243P"/>
    <property type="match status" value="1"/>
</dbReference>